<dbReference type="CDD" id="cd00130">
    <property type="entry name" value="PAS"/>
    <property type="match status" value="1"/>
</dbReference>
<dbReference type="PROSITE" id="PS01124">
    <property type="entry name" value="HTH_ARAC_FAMILY_2"/>
    <property type="match status" value="1"/>
</dbReference>
<accession>A0A1F7FID5</accession>
<dbReference type="EMBL" id="MFYX01000033">
    <property type="protein sequence ID" value="OGK06331.1"/>
    <property type="molecule type" value="Genomic_DNA"/>
</dbReference>
<dbReference type="Proteomes" id="UP000179243">
    <property type="component" value="Unassembled WGS sequence"/>
</dbReference>
<feature type="domain" description="HTH araC/xylS-type" evidence="4">
    <location>
        <begin position="459"/>
        <end position="557"/>
    </location>
</feature>
<keyword evidence="2" id="KW-0238">DNA-binding</keyword>
<evidence type="ECO:0000313" key="5">
    <source>
        <dbReference type="EMBL" id="OGK06331.1"/>
    </source>
</evidence>
<reference evidence="5 6" key="1">
    <citation type="journal article" date="2016" name="Nat. Commun.">
        <title>Thousands of microbial genomes shed light on interconnected biogeochemical processes in an aquifer system.</title>
        <authorList>
            <person name="Anantharaman K."/>
            <person name="Brown C.T."/>
            <person name="Hug L.A."/>
            <person name="Sharon I."/>
            <person name="Castelle C.J."/>
            <person name="Probst A.J."/>
            <person name="Thomas B.C."/>
            <person name="Singh A."/>
            <person name="Wilkins M.J."/>
            <person name="Karaoz U."/>
            <person name="Brodie E.L."/>
            <person name="Williams K.H."/>
            <person name="Hubbard S.S."/>
            <person name="Banfield J.F."/>
        </authorList>
    </citation>
    <scope>NUCLEOTIDE SEQUENCE [LARGE SCALE GENOMIC DNA]</scope>
</reference>
<keyword evidence="3" id="KW-0804">Transcription</keyword>
<evidence type="ECO:0000256" key="3">
    <source>
        <dbReference type="ARBA" id="ARBA00023163"/>
    </source>
</evidence>
<dbReference type="SUPFAM" id="SSF46689">
    <property type="entry name" value="Homeodomain-like"/>
    <property type="match status" value="2"/>
</dbReference>
<dbReference type="Gene3D" id="3.30.450.20">
    <property type="entry name" value="PAS domain"/>
    <property type="match status" value="1"/>
</dbReference>
<dbReference type="SMART" id="SM00342">
    <property type="entry name" value="HTH_ARAC"/>
    <property type="match status" value="1"/>
</dbReference>
<name>A0A1F7FID5_UNCRA</name>
<dbReference type="InterPro" id="IPR009057">
    <property type="entry name" value="Homeodomain-like_sf"/>
</dbReference>
<sequence>MKTRFTLPQSPTIGQFIVDKNGKIRKIISLPGEMKKFKERDIYGQMLGKFLVPLSFEANRYLNPRSGTALSPCPPELYVQAGHPGNMDNESIYLFSFSQWFSAAGKRYTLITLSPQTYTAPLVKTFATLYRSENTPVIFLDPDMRIISYNLLFLDMLNYVNEDAIADKPVTDLLPAEYKTANLFMSHKKVDYIKKTAARKGHEWKTIYNLLKDPLTDALLKEIFITNHAHVRCRSNRLVLERDDRETHRNPLVLLNKAVNFPEQDIEVDMQFANLSDNDVTIGFDHLFSGGTVSAKFELAYHFDLQIRDRFLYAFNRRMVEICTGSADMGRKNSRTKITLRRIGAQFTIDLNGVPAVCYNDTQPIFGPRASFISLYVYTKPLVIDAFTIKTRPTLFNIEEMEEKEPQLISFVSTPGKLFRFSTEPISYLNNKSVLAVRFYPVPILPSYNKKDYYLTYFEDAREYIQKNFFRRIDFRSLAKKCYMSYEYFITKFKAFFGASPKAYQTELRLREAQTLLDSKKFKIVEVYEMVGFDDASNFRKLFKKRFGCSLGEYGHQEQ</sequence>
<dbReference type="GO" id="GO:0043565">
    <property type="term" value="F:sequence-specific DNA binding"/>
    <property type="evidence" value="ECO:0007669"/>
    <property type="project" value="InterPro"/>
</dbReference>
<evidence type="ECO:0000259" key="4">
    <source>
        <dbReference type="PROSITE" id="PS01124"/>
    </source>
</evidence>
<comment type="caution">
    <text evidence="5">The sequence shown here is derived from an EMBL/GenBank/DDBJ whole genome shotgun (WGS) entry which is preliminary data.</text>
</comment>
<evidence type="ECO:0000256" key="2">
    <source>
        <dbReference type="ARBA" id="ARBA00023125"/>
    </source>
</evidence>
<keyword evidence="1" id="KW-0805">Transcription regulation</keyword>
<dbReference type="PANTHER" id="PTHR43280:SF2">
    <property type="entry name" value="HTH-TYPE TRANSCRIPTIONAL REGULATOR EXSA"/>
    <property type="match status" value="1"/>
</dbReference>
<proteinExistence type="predicted"/>
<protein>
    <recommendedName>
        <fullName evidence="4">HTH araC/xylS-type domain-containing protein</fullName>
    </recommendedName>
</protein>
<dbReference type="PANTHER" id="PTHR43280">
    <property type="entry name" value="ARAC-FAMILY TRANSCRIPTIONAL REGULATOR"/>
    <property type="match status" value="1"/>
</dbReference>
<dbReference type="InterPro" id="IPR018060">
    <property type="entry name" value="HTH_AraC"/>
</dbReference>
<gene>
    <name evidence="5" type="ORF">A2519_08655</name>
</gene>
<dbReference type="Pfam" id="PF12833">
    <property type="entry name" value="HTH_18"/>
    <property type="match status" value="1"/>
</dbReference>
<dbReference type="InterPro" id="IPR000014">
    <property type="entry name" value="PAS"/>
</dbReference>
<evidence type="ECO:0000256" key="1">
    <source>
        <dbReference type="ARBA" id="ARBA00023015"/>
    </source>
</evidence>
<dbReference type="Gene3D" id="1.10.10.60">
    <property type="entry name" value="Homeodomain-like"/>
    <property type="match status" value="2"/>
</dbReference>
<evidence type="ECO:0000313" key="6">
    <source>
        <dbReference type="Proteomes" id="UP000179243"/>
    </source>
</evidence>
<dbReference type="AlphaFoldDB" id="A0A1F7FID5"/>
<dbReference type="GO" id="GO:0003700">
    <property type="term" value="F:DNA-binding transcription factor activity"/>
    <property type="evidence" value="ECO:0007669"/>
    <property type="project" value="InterPro"/>
</dbReference>
<organism evidence="5 6">
    <name type="scientific">Candidatus Raymondbacteria bacterium RIFOXYD12_FULL_49_13</name>
    <dbReference type="NCBI Taxonomy" id="1817890"/>
    <lineage>
        <taxon>Bacteria</taxon>
        <taxon>Raymondiibacteriota</taxon>
    </lineage>
</organism>